<dbReference type="RefSeq" id="XP_040700433.1">
    <property type="nucleotide sequence ID" value="XM_040839983.1"/>
</dbReference>
<keyword evidence="1" id="KW-1133">Transmembrane helix</keyword>
<name>A0A1L9TB02_9EURO</name>
<proteinExistence type="predicted"/>
<protein>
    <submittedName>
        <fullName evidence="2">Uncharacterized protein</fullName>
    </submittedName>
</protein>
<organism evidence="2 3">
    <name type="scientific">Aspergillus sydowii CBS 593.65</name>
    <dbReference type="NCBI Taxonomy" id="1036612"/>
    <lineage>
        <taxon>Eukaryota</taxon>
        <taxon>Fungi</taxon>
        <taxon>Dikarya</taxon>
        <taxon>Ascomycota</taxon>
        <taxon>Pezizomycotina</taxon>
        <taxon>Eurotiomycetes</taxon>
        <taxon>Eurotiomycetidae</taxon>
        <taxon>Eurotiales</taxon>
        <taxon>Aspergillaceae</taxon>
        <taxon>Aspergillus</taxon>
        <taxon>Aspergillus subgen. Nidulantes</taxon>
    </lineage>
</organism>
<dbReference type="EMBL" id="KV878590">
    <property type="protein sequence ID" value="OJJ56627.1"/>
    <property type="molecule type" value="Genomic_DNA"/>
</dbReference>
<evidence type="ECO:0000256" key="1">
    <source>
        <dbReference type="SAM" id="Phobius"/>
    </source>
</evidence>
<sequence>MYLDQLETYLSIYSTIAITCSPVAQVTCLPVIITMVSRIQKMRKFREHIAGHDSICSAPYHGRRTCRSRNKARIFANGFSPCKARPSIMHVYSRSANVMSNISRLCNRGNRIASHGFSDSRKQKLRSQV</sequence>
<evidence type="ECO:0000313" key="2">
    <source>
        <dbReference type="EMBL" id="OJJ56627.1"/>
    </source>
</evidence>
<evidence type="ECO:0000313" key="3">
    <source>
        <dbReference type="Proteomes" id="UP000184356"/>
    </source>
</evidence>
<keyword evidence="1" id="KW-0472">Membrane</keyword>
<feature type="transmembrane region" description="Helical" evidence="1">
    <location>
        <begin position="12"/>
        <end position="36"/>
    </location>
</feature>
<keyword evidence="1" id="KW-0812">Transmembrane</keyword>
<gene>
    <name evidence="2" type="ORF">ASPSYDRAFT_1149774</name>
</gene>
<accession>A0A1L9TB02</accession>
<reference evidence="3" key="1">
    <citation type="journal article" date="2017" name="Genome Biol.">
        <title>Comparative genomics reveals high biological diversity and specific adaptations in the industrially and medically important fungal genus Aspergillus.</title>
        <authorList>
            <person name="de Vries R.P."/>
            <person name="Riley R."/>
            <person name="Wiebenga A."/>
            <person name="Aguilar-Osorio G."/>
            <person name="Amillis S."/>
            <person name="Uchima C.A."/>
            <person name="Anderluh G."/>
            <person name="Asadollahi M."/>
            <person name="Askin M."/>
            <person name="Barry K."/>
            <person name="Battaglia E."/>
            <person name="Bayram O."/>
            <person name="Benocci T."/>
            <person name="Braus-Stromeyer S.A."/>
            <person name="Caldana C."/>
            <person name="Canovas D."/>
            <person name="Cerqueira G.C."/>
            <person name="Chen F."/>
            <person name="Chen W."/>
            <person name="Choi C."/>
            <person name="Clum A."/>
            <person name="Dos Santos R.A."/>
            <person name="Damasio A.R."/>
            <person name="Diallinas G."/>
            <person name="Emri T."/>
            <person name="Fekete E."/>
            <person name="Flipphi M."/>
            <person name="Freyberg S."/>
            <person name="Gallo A."/>
            <person name="Gournas C."/>
            <person name="Habgood R."/>
            <person name="Hainaut M."/>
            <person name="Harispe M.L."/>
            <person name="Henrissat B."/>
            <person name="Hilden K.S."/>
            <person name="Hope R."/>
            <person name="Hossain A."/>
            <person name="Karabika E."/>
            <person name="Karaffa L."/>
            <person name="Karanyi Z."/>
            <person name="Krasevec N."/>
            <person name="Kuo A."/>
            <person name="Kusch H."/>
            <person name="LaButti K."/>
            <person name="Lagendijk E.L."/>
            <person name="Lapidus A."/>
            <person name="Levasseur A."/>
            <person name="Lindquist E."/>
            <person name="Lipzen A."/>
            <person name="Logrieco A.F."/>
            <person name="MacCabe A."/>
            <person name="Maekelae M.R."/>
            <person name="Malavazi I."/>
            <person name="Melin P."/>
            <person name="Meyer V."/>
            <person name="Mielnichuk N."/>
            <person name="Miskei M."/>
            <person name="Molnar A.P."/>
            <person name="Mule G."/>
            <person name="Ngan C.Y."/>
            <person name="Orejas M."/>
            <person name="Orosz E."/>
            <person name="Ouedraogo J.P."/>
            <person name="Overkamp K.M."/>
            <person name="Park H.-S."/>
            <person name="Perrone G."/>
            <person name="Piumi F."/>
            <person name="Punt P.J."/>
            <person name="Ram A.F."/>
            <person name="Ramon A."/>
            <person name="Rauscher S."/>
            <person name="Record E."/>
            <person name="Riano-Pachon D.M."/>
            <person name="Robert V."/>
            <person name="Roehrig J."/>
            <person name="Ruller R."/>
            <person name="Salamov A."/>
            <person name="Salih N.S."/>
            <person name="Samson R.A."/>
            <person name="Sandor E."/>
            <person name="Sanguinetti M."/>
            <person name="Schuetze T."/>
            <person name="Sepcic K."/>
            <person name="Shelest E."/>
            <person name="Sherlock G."/>
            <person name="Sophianopoulou V."/>
            <person name="Squina F.M."/>
            <person name="Sun H."/>
            <person name="Susca A."/>
            <person name="Todd R.B."/>
            <person name="Tsang A."/>
            <person name="Unkles S.E."/>
            <person name="van de Wiele N."/>
            <person name="van Rossen-Uffink D."/>
            <person name="Oliveira J.V."/>
            <person name="Vesth T.C."/>
            <person name="Visser J."/>
            <person name="Yu J.-H."/>
            <person name="Zhou M."/>
            <person name="Andersen M.R."/>
            <person name="Archer D.B."/>
            <person name="Baker S.E."/>
            <person name="Benoit I."/>
            <person name="Brakhage A.A."/>
            <person name="Braus G.H."/>
            <person name="Fischer R."/>
            <person name="Frisvad J.C."/>
            <person name="Goldman G.H."/>
            <person name="Houbraken J."/>
            <person name="Oakley B."/>
            <person name="Pocsi I."/>
            <person name="Scazzocchio C."/>
            <person name="Seiboth B."/>
            <person name="vanKuyk P.A."/>
            <person name="Wortman J."/>
            <person name="Dyer P.S."/>
            <person name="Grigoriev I.V."/>
        </authorList>
    </citation>
    <scope>NUCLEOTIDE SEQUENCE [LARGE SCALE GENOMIC DNA]</scope>
    <source>
        <strain evidence="3">CBS 593.65</strain>
    </source>
</reference>
<dbReference type="GeneID" id="63756056"/>
<keyword evidence="3" id="KW-1185">Reference proteome</keyword>
<dbReference type="Proteomes" id="UP000184356">
    <property type="component" value="Unassembled WGS sequence"/>
</dbReference>
<dbReference type="VEuPathDB" id="FungiDB:ASPSYDRAFT_1149774"/>
<dbReference type="AlphaFoldDB" id="A0A1L9TB02"/>